<dbReference type="AlphaFoldDB" id="A0A1F6X0P5"/>
<dbReference type="Gene3D" id="1.10.101.10">
    <property type="entry name" value="PGBD-like superfamily/PGBD"/>
    <property type="match status" value="1"/>
</dbReference>
<organism evidence="3 4">
    <name type="scientific">Candidatus Nomurabacteria bacterium RIFCSPLOWO2_01_FULL_33_24</name>
    <dbReference type="NCBI Taxonomy" id="1801765"/>
    <lineage>
        <taxon>Bacteria</taxon>
        <taxon>Candidatus Nomuraibacteriota</taxon>
    </lineage>
</organism>
<dbReference type="Gene3D" id="3.40.630.40">
    <property type="entry name" value="Zn-dependent exopeptidases"/>
    <property type="match status" value="1"/>
</dbReference>
<evidence type="ECO:0000256" key="1">
    <source>
        <dbReference type="SAM" id="Phobius"/>
    </source>
</evidence>
<reference evidence="3 4" key="1">
    <citation type="journal article" date="2016" name="Nat. Commun.">
        <title>Thousands of microbial genomes shed light on interconnected biogeochemical processes in an aquifer system.</title>
        <authorList>
            <person name="Anantharaman K."/>
            <person name="Brown C.T."/>
            <person name="Hug L.A."/>
            <person name="Sharon I."/>
            <person name="Castelle C.J."/>
            <person name="Probst A.J."/>
            <person name="Thomas B.C."/>
            <person name="Singh A."/>
            <person name="Wilkins M.J."/>
            <person name="Karaoz U."/>
            <person name="Brodie E.L."/>
            <person name="Williams K.H."/>
            <person name="Hubbard S.S."/>
            <person name="Banfield J.F."/>
        </authorList>
    </citation>
    <scope>NUCLEOTIDE SEQUENCE [LARGE SCALE GENOMIC DNA]</scope>
</reference>
<comment type="caution">
    <text evidence="3">The sequence shown here is derived from an EMBL/GenBank/DDBJ whole genome shotgun (WGS) entry which is preliminary data.</text>
</comment>
<dbReference type="Pfam" id="PF01520">
    <property type="entry name" value="Amidase_3"/>
    <property type="match status" value="1"/>
</dbReference>
<gene>
    <name evidence="3" type="ORF">A2995_01435</name>
</gene>
<dbReference type="SUPFAM" id="SSF47090">
    <property type="entry name" value="PGBD-like"/>
    <property type="match status" value="1"/>
</dbReference>
<dbReference type="SUPFAM" id="SSF53187">
    <property type="entry name" value="Zn-dependent exopeptidases"/>
    <property type="match status" value="1"/>
</dbReference>
<dbReference type="InterPro" id="IPR002508">
    <property type="entry name" value="MurNAc-LAA_cat"/>
</dbReference>
<evidence type="ECO:0000313" key="3">
    <source>
        <dbReference type="EMBL" id="OGI87719.1"/>
    </source>
</evidence>
<dbReference type="GO" id="GO:0008745">
    <property type="term" value="F:N-acetylmuramoyl-L-alanine amidase activity"/>
    <property type="evidence" value="ECO:0007669"/>
    <property type="project" value="InterPro"/>
</dbReference>
<name>A0A1F6X0P5_9BACT</name>
<evidence type="ECO:0000259" key="2">
    <source>
        <dbReference type="Pfam" id="PF01520"/>
    </source>
</evidence>
<keyword evidence="1" id="KW-1133">Transmembrane helix</keyword>
<dbReference type="Proteomes" id="UP000185809">
    <property type="component" value="Unassembled WGS sequence"/>
</dbReference>
<keyword evidence="1" id="KW-0472">Membrane</keyword>
<dbReference type="InterPro" id="IPR036366">
    <property type="entry name" value="PGBDSf"/>
</dbReference>
<dbReference type="GO" id="GO:0009253">
    <property type="term" value="P:peptidoglycan catabolic process"/>
    <property type="evidence" value="ECO:0007669"/>
    <property type="project" value="InterPro"/>
</dbReference>
<dbReference type="InterPro" id="IPR036365">
    <property type="entry name" value="PGBD-like_sf"/>
</dbReference>
<feature type="transmembrane region" description="Helical" evidence="1">
    <location>
        <begin position="5"/>
        <end position="23"/>
    </location>
</feature>
<dbReference type="EMBL" id="MFUP01000009">
    <property type="protein sequence ID" value="OGI87719.1"/>
    <property type="molecule type" value="Genomic_DNA"/>
</dbReference>
<protein>
    <recommendedName>
        <fullName evidence="2">MurNAc-LAA domain-containing protein</fullName>
    </recommendedName>
</protein>
<sequence>MRKIIILIIIITLAILIVIFFIINKKEPINSLIGTGAIISPTGNVIDWEKSSILGVQFDDQNLLVQDTVSSKTLVDLMAEEKPIKILIVPGHDEKSGGSEFSGIAERKLNVQLAYYLIDLLKEENNITADVVKNKDGTYADWFNQYLEENKLEIILFKENSRKIMEKTFKDISPSLNSFIFNNAPEETSLNLYAINKYIDDHQIDIVLHIHFNDHPRKNYNSKGKYSGFSIFVPDSQFLNGEESKNFALAIKNHLETIIPKSTHPLESRVIIEDQKLIAIGANVSRQNVSALIEYGYIYESQILSKNIRDVFLKELAFQTYLGIREYLRKENNQDTTLLPHTWDKNMKKGKGSSEDVLSLQMALKQESLFPPNNKSLQECALDGIFGNCTNQAVIDFQEKYKDETLEPLGYKKGTGFVDSLTISKLNELYSQ</sequence>
<accession>A0A1F6X0P5</accession>
<proteinExistence type="predicted"/>
<feature type="domain" description="MurNAc-LAA" evidence="2">
    <location>
        <begin position="86"/>
        <end position="324"/>
    </location>
</feature>
<keyword evidence="1" id="KW-0812">Transmembrane</keyword>
<evidence type="ECO:0000313" key="4">
    <source>
        <dbReference type="Proteomes" id="UP000185809"/>
    </source>
</evidence>